<reference evidence="1" key="1">
    <citation type="submission" date="2024-03" db="EMBL/GenBank/DDBJ databases">
        <title>Novel Streptomyces species of biotechnological and ecological value are a feature of Machair soil.</title>
        <authorList>
            <person name="Prole J.R."/>
            <person name="Goodfellow M."/>
            <person name="Allenby N."/>
            <person name="Ward A.C."/>
        </authorList>
    </citation>
    <scope>NUCLEOTIDE SEQUENCE</scope>
    <source>
        <strain evidence="1">MS2.AVA.5</strain>
    </source>
</reference>
<evidence type="ECO:0000313" key="2">
    <source>
        <dbReference type="Proteomes" id="UP001377168"/>
    </source>
</evidence>
<dbReference type="Proteomes" id="UP001377168">
    <property type="component" value="Unassembled WGS sequence"/>
</dbReference>
<comment type="caution">
    <text evidence="1">The sequence shown here is derived from an EMBL/GenBank/DDBJ whole genome shotgun (WGS) entry which is preliminary data.</text>
</comment>
<sequence length="637" mass="69059">MPTLGYLIDERPELQLRFGQGQGATDTYATTKVTVVIVLDEDSLRSNTGEFAHPPGALILLPLEGAQHRATAPTIERLLHAVARRRLAGLVVTADQHESTVFQRSTRQVAQRLRIPLLTTTAETAAWANLNEGIQRCRVQDAERQVESLGRLMQQLPARLADATAMHRIAAWLEEAVGAEVLVSGSDGEVEVAVPSSARRLGQALPGRRDTSGAGAVLPDQAGSHTRVLALSPTGVSDAFLVVAGGRPFDEADTRLIKQAARMLDLVEQAQRDSAHLARTAREARAFTYQLLMGPEPDRARRFLHGLGIRAHADVRVFVIDCGSAEQREIAMVRCEKMARGRALLVCCPENRERVVVVEPVDVTDQAGSSIVSGLRELVLSRGGALRLGGSNPRPLSLALAALQEAVTSLKFCDRRREPYVLAPAQSNLVDYLDLGPAREWGRRMVAPIRTALPGEKAAQIEETLPVAFSRPHTQAAHDLNVHRNTVAARVARASELLQLDLSRTYNKVIVGLAIDLAALPDHSVDTPAQSKSVVDLEELLSTDRVRAWGEALIDPVRADRRDLLRTLAAWLDHDESVEKAAGALEIADATVRNHLKTIEQLSGSYLTSRIGLRDITIALSVCTGTALPTSDRIAAA</sequence>
<proteinExistence type="predicted"/>
<gene>
    <name evidence="1" type="ORF">WKI67_43275</name>
</gene>
<name>A0ACC6Q935_9ACTN</name>
<dbReference type="EMBL" id="JBBKAJ010000039">
    <property type="protein sequence ID" value="MEJ8640112.1"/>
    <property type="molecule type" value="Genomic_DNA"/>
</dbReference>
<organism evidence="1 2">
    <name type="scientific">Streptomyces achmelvichensis</name>
    <dbReference type="NCBI Taxonomy" id="3134111"/>
    <lineage>
        <taxon>Bacteria</taxon>
        <taxon>Bacillati</taxon>
        <taxon>Actinomycetota</taxon>
        <taxon>Actinomycetes</taxon>
        <taxon>Kitasatosporales</taxon>
        <taxon>Streptomycetaceae</taxon>
        <taxon>Streptomyces</taxon>
    </lineage>
</organism>
<evidence type="ECO:0000313" key="1">
    <source>
        <dbReference type="EMBL" id="MEJ8640112.1"/>
    </source>
</evidence>
<protein>
    <submittedName>
        <fullName evidence="1">Helix-turn-helix domain-containing protein</fullName>
    </submittedName>
</protein>
<keyword evidence="2" id="KW-1185">Reference proteome</keyword>
<accession>A0ACC6Q935</accession>